<name>A0A419PYU4_CLOSI</name>
<protein>
    <submittedName>
        <fullName evidence="1">Uncharacterized protein</fullName>
    </submittedName>
</protein>
<proteinExistence type="predicted"/>
<evidence type="ECO:0000313" key="1">
    <source>
        <dbReference type="EMBL" id="KAG5454513.1"/>
    </source>
</evidence>
<reference evidence="1 2" key="1">
    <citation type="journal article" date="2018" name="Biotechnol. Adv.">
        <title>Improved genomic resources and new bioinformatic workflow for the carcinogenic parasite Clonorchis sinensis: Biotechnological implications.</title>
        <authorList>
            <person name="Wang D."/>
            <person name="Korhonen P.K."/>
            <person name="Gasser R.B."/>
            <person name="Young N.D."/>
        </authorList>
    </citation>
    <scope>NUCLEOTIDE SEQUENCE [LARGE SCALE GENOMIC DNA]</scope>
    <source>
        <strain evidence="1">Cs-k2</strain>
    </source>
</reference>
<evidence type="ECO:0000313" key="2">
    <source>
        <dbReference type="Proteomes" id="UP000286415"/>
    </source>
</evidence>
<accession>A0A419PYU4</accession>
<sequence>MNEHKHFVYCGFAHITFGSWPLHKAVEYGKTYRDKGRSCLLVLGSLRGRITNGVSTTQRTPLTDEDLFLHDCYNNGAMHNPAAMHAIRNITLVSSVSVIQFKQNHHLHMANATKRLHKFRNRSHFSRDAKRIYEKTYYSHASSVVSTVAPGGKTCTSQLIETAFLVLDWNSLRDITLCKQGIRQSRCSNLYDTSKTPKSTS</sequence>
<keyword evidence="2" id="KW-1185">Reference proteome</keyword>
<dbReference type="EMBL" id="NIRI02000005">
    <property type="protein sequence ID" value="KAG5454513.1"/>
    <property type="molecule type" value="Genomic_DNA"/>
</dbReference>
<organism evidence="1 2">
    <name type="scientific">Clonorchis sinensis</name>
    <name type="common">Chinese liver fluke</name>
    <dbReference type="NCBI Taxonomy" id="79923"/>
    <lineage>
        <taxon>Eukaryota</taxon>
        <taxon>Metazoa</taxon>
        <taxon>Spiralia</taxon>
        <taxon>Lophotrochozoa</taxon>
        <taxon>Platyhelminthes</taxon>
        <taxon>Trematoda</taxon>
        <taxon>Digenea</taxon>
        <taxon>Opisthorchiida</taxon>
        <taxon>Opisthorchiata</taxon>
        <taxon>Opisthorchiidae</taxon>
        <taxon>Clonorchis</taxon>
    </lineage>
</organism>
<gene>
    <name evidence="1" type="ORF">CSKR_111522</name>
</gene>
<comment type="caution">
    <text evidence="1">The sequence shown here is derived from an EMBL/GenBank/DDBJ whole genome shotgun (WGS) entry which is preliminary data.</text>
</comment>
<dbReference type="InParanoid" id="A0A419PYU4"/>
<dbReference type="Proteomes" id="UP000286415">
    <property type="component" value="Unassembled WGS sequence"/>
</dbReference>
<dbReference type="AlphaFoldDB" id="A0A419PYU4"/>
<reference evidence="1 2" key="2">
    <citation type="journal article" date="2021" name="Genomics">
        <title>High-quality reference genome for Clonorchis sinensis.</title>
        <authorList>
            <person name="Young N.D."/>
            <person name="Stroehlein A.J."/>
            <person name="Kinkar L."/>
            <person name="Wang T."/>
            <person name="Sohn W.M."/>
            <person name="Chang B.C.H."/>
            <person name="Kaur P."/>
            <person name="Weisz D."/>
            <person name="Dudchenko O."/>
            <person name="Aiden E.L."/>
            <person name="Korhonen P.K."/>
            <person name="Gasser R.B."/>
        </authorList>
    </citation>
    <scope>NUCLEOTIDE SEQUENCE [LARGE SCALE GENOMIC DNA]</scope>
    <source>
        <strain evidence="1">Cs-k2</strain>
    </source>
</reference>